<evidence type="ECO:0000256" key="1">
    <source>
        <dbReference type="SAM" id="Phobius"/>
    </source>
</evidence>
<evidence type="ECO:0008006" key="3">
    <source>
        <dbReference type="Google" id="ProtNLM"/>
    </source>
</evidence>
<dbReference type="SUPFAM" id="SSF53335">
    <property type="entry name" value="S-adenosyl-L-methionine-dependent methyltransferases"/>
    <property type="match status" value="1"/>
</dbReference>
<accession>A0A7S4VCK7</accession>
<dbReference type="EMBL" id="HBNS01015916">
    <property type="protein sequence ID" value="CAE4603097.1"/>
    <property type="molecule type" value="Transcribed_RNA"/>
</dbReference>
<evidence type="ECO:0000313" key="2">
    <source>
        <dbReference type="EMBL" id="CAE4603097.1"/>
    </source>
</evidence>
<protein>
    <recommendedName>
        <fullName evidence="3">Methyltransferase FkbM domain-containing protein</fullName>
    </recommendedName>
</protein>
<dbReference type="AlphaFoldDB" id="A0A7S4VCK7"/>
<sequence length="512" mass="56976">MARAATQQNLRIKNAFNRRSNQSPNVPAAALGVALVLFTLFVMSIVGISLWAIDTADVALESSGASSVRRRTPDVRVIGLDDFYEAIAMDIQQTLECNALLDKILPKEPKDVTAEGEEDGGGGFIDRYDDFAFFELEGVTGGKGSGTHLMCLAAGTPGLLNVEHSFQCDVLSPSARTAVLDIWSLIRPQVSLDLIQTTLDLIREFEVDFVDDVKINVWHHDYDTGFRWVHERIIQPGYQDYLRTLPLADDTETKLFVDAGSHHGLVSLAVKLLYPTLPVIAIEPAPPNFIMQNLNFICNLPPNDPSAPSNMQTQPHSSMAGIAHKEMMAKFNWDPHETGATRSWSPSDIYTADNAEISVRLRPLRSVVTEAMPEDMSLSTNPITVLKLGCEGCEYNVVPAWSEEQFQSIPYIMGDLHWGYIPYTKRPSSKRAADTNGRLCQHEAFAEHAIECCDYLDLGLKFVGSEDVIPMTVKDIMEPNLCDNFTEWAKVNHLYDIKDDYGWFELSSMAIP</sequence>
<dbReference type="InterPro" id="IPR029063">
    <property type="entry name" value="SAM-dependent_MTases_sf"/>
</dbReference>
<keyword evidence="1" id="KW-0812">Transmembrane</keyword>
<organism evidence="2">
    <name type="scientific">Ditylum brightwellii</name>
    <dbReference type="NCBI Taxonomy" id="49249"/>
    <lineage>
        <taxon>Eukaryota</taxon>
        <taxon>Sar</taxon>
        <taxon>Stramenopiles</taxon>
        <taxon>Ochrophyta</taxon>
        <taxon>Bacillariophyta</taxon>
        <taxon>Mediophyceae</taxon>
        <taxon>Lithodesmiophycidae</taxon>
        <taxon>Lithodesmiales</taxon>
        <taxon>Lithodesmiaceae</taxon>
        <taxon>Ditylum</taxon>
    </lineage>
</organism>
<proteinExistence type="predicted"/>
<keyword evidence="1" id="KW-1133">Transmembrane helix</keyword>
<keyword evidence="1" id="KW-0472">Membrane</keyword>
<feature type="transmembrane region" description="Helical" evidence="1">
    <location>
        <begin position="28"/>
        <end position="53"/>
    </location>
</feature>
<name>A0A7S4VCK7_9STRA</name>
<reference evidence="2" key="1">
    <citation type="submission" date="2021-01" db="EMBL/GenBank/DDBJ databases">
        <authorList>
            <person name="Corre E."/>
            <person name="Pelletier E."/>
            <person name="Niang G."/>
            <person name="Scheremetjew M."/>
            <person name="Finn R."/>
            <person name="Kale V."/>
            <person name="Holt S."/>
            <person name="Cochrane G."/>
            <person name="Meng A."/>
            <person name="Brown T."/>
            <person name="Cohen L."/>
        </authorList>
    </citation>
    <scope>NUCLEOTIDE SEQUENCE</scope>
    <source>
        <strain evidence="2">GSO104</strain>
    </source>
</reference>
<gene>
    <name evidence="2" type="ORF">DBRI00130_LOCUS12766</name>
</gene>
<dbReference type="Gene3D" id="3.40.50.150">
    <property type="entry name" value="Vaccinia Virus protein VP39"/>
    <property type="match status" value="1"/>
</dbReference>